<dbReference type="InterPro" id="IPR008201">
    <property type="entry name" value="HepT-like"/>
</dbReference>
<dbReference type="GO" id="GO:0016787">
    <property type="term" value="F:hydrolase activity"/>
    <property type="evidence" value="ECO:0007669"/>
    <property type="project" value="UniProtKB-KW"/>
</dbReference>
<evidence type="ECO:0000256" key="3">
    <source>
        <dbReference type="ARBA" id="ARBA00022722"/>
    </source>
</evidence>
<dbReference type="InterPro" id="IPR051813">
    <property type="entry name" value="HepT_RNase_toxin"/>
</dbReference>
<reference evidence="6 7" key="1">
    <citation type="submission" date="2019-03" db="EMBL/GenBank/DDBJ databases">
        <title>Genomic Encyclopedia of Type Strains, Phase IV (KMG-IV): sequencing the most valuable type-strain genomes for metagenomic binning, comparative biology and taxonomic classification.</title>
        <authorList>
            <person name="Goeker M."/>
        </authorList>
    </citation>
    <scope>NUCLEOTIDE SEQUENCE [LARGE SCALE GENOMIC DNA]</scope>
    <source>
        <strain evidence="6 7">DSM 18401</strain>
    </source>
</reference>
<dbReference type="GO" id="GO:0000166">
    <property type="term" value="F:nucleotide binding"/>
    <property type="evidence" value="ECO:0007669"/>
    <property type="project" value="UniProtKB-KW"/>
</dbReference>
<keyword evidence="7" id="KW-1185">Reference proteome</keyword>
<keyword evidence="5" id="KW-0378">Hydrolase</keyword>
<keyword evidence="3" id="KW-0540">Nuclease</keyword>
<gene>
    <name evidence="6" type="ORF">EV665_106221</name>
</gene>
<dbReference type="PANTHER" id="PTHR34139">
    <property type="entry name" value="UPF0331 PROTEIN MJ0127"/>
    <property type="match status" value="1"/>
</dbReference>
<keyword evidence="2" id="KW-1277">Toxin-antitoxin system</keyword>
<evidence type="ECO:0000256" key="1">
    <source>
        <dbReference type="ARBA" id="ARBA00022553"/>
    </source>
</evidence>
<evidence type="ECO:0000256" key="5">
    <source>
        <dbReference type="ARBA" id="ARBA00022801"/>
    </source>
</evidence>
<dbReference type="PANTHER" id="PTHR34139:SF1">
    <property type="entry name" value="RNASE MJ1380-RELATED"/>
    <property type="match status" value="1"/>
</dbReference>
<name>A0A4R2CX44_SHIGR</name>
<protein>
    <submittedName>
        <fullName evidence="6">Uncharacterized protein with HEPN domain</fullName>
    </submittedName>
</protein>
<proteinExistence type="predicted"/>
<evidence type="ECO:0000256" key="4">
    <source>
        <dbReference type="ARBA" id="ARBA00022741"/>
    </source>
</evidence>
<sequence>MSSGSASLPTERPKTRLQDIVENATSILTYTTGMDREAFARNNLVRDAVERCLEWISEAASKLGGTAETLLPNHPWRQIRDLGNILRHAYDNVDEEIVWSIVTERLPTLIIDAERAAVQLPDDT</sequence>
<dbReference type="Pfam" id="PF01934">
    <property type="entry name" value="HepT-like"/>
    <property type="match status" value="1"/>
</dbReference>
<keyword evidence="1" id="KW-0597">Phosphoprotein</keyword>
<keyword evidence="4" id="KW-0547">Nucleotide-binding</keyword>
<organism evidence="6 7">
    <name type="scientific">Shinella granuli</name>
    <dbReference type="NCBI Taxonomy" id="323621"/>
    <lineage>
        <taxon>Bacteria</taxon>
        <taxon>Pseudomonadati</taxon>
        <taxon>Pseudomonadota</taxon>
        <taxon>Alphaproteobacteria</taxon>
        <taxon>Hyphomicrobiales</taxon>
        <taxon>Rhizobiaceae</taxon>
        <taxon>Shinella</taxon>
    </lineage>
</organism>
<dbReference type="AlphaFoldDB" id="A0A4R2CX44"/>
<evidence type="ECO:0000256" key="2">
    <source>
        <dbReference type="ARBA" id="ARBA00022649"/>
    </source>
</evidence>
<dbReference type="GO" id="GO:0004540">
    <property type="term" value="F:RNA nuclease activity"/>
    <property type="evidence" value="ECO:0007669"/>
    <property type="project" value="InterPro"/>
</dbReference>
<dbReference type="EMBL" id="SLVX01000006">
    <property type="protein sequence ID" value="TCN45743.1"/>
    <property type="molecule type" value="Genomic_DNA"/>
</dbReference>
<accession>A0A4R2CX44</accession>
<evidence type="ECO:0000313" key="7">
    <source>
        <dbReference type="Proteomes" id="UP000295351"/>
    </source>
</evidence>
<dbReference type="GO" id="GO:0110001">
    <property type="term" value="C:toxin-antitoxin complex"/>
    <property type="evidence" value="ECO:0007669"/>
    <property type="project" value="InterPro"/>
</dbReference>
<comment type="caution">
    <text evidence="6">The sequence shown here is derived from an EMBL/GenBank/DDBJ whole genome shotgun (WGS) entry which is preliminary data.</text>
</comment>
<dbReference type="Proteomes" id="UP000295351">
    <property type="component" value="Unassembled WGS sequence"/>
</dbReference>
<evidence type="ECO:0000313" key="6">
    <source>
        <dbReference type="EMBL" id="TCN45743.1"/>
    </source>
</evidence>